<sequence length="103" mass="11953">MAFFSTCLKVKIKEKTEQKSINQFCKKFYGQDTSSHGGKYRYRRHGLLDNIPHIKLIGGVIIVTKDSTQKVIDFLRGYDAEFHIRDVILLYEDEVVLGNFQPI</sequence>
<proteinExistence type="predicted"/>
<dbReference type="AlphaFoldDB" id="A0A811ZZZ4"/>
<reference evidence="1" key="1">
    <citation type="submission" date="2020-12" db="EMBL/GenBank/DDBJ databases">
        <authorList>
            <person name="Hahn C.J."/>
            <person name="Laso-Perez R."/>
            <person name="Vulcano F."/>
            <person name="Vaziourakis K.-M."/>
            <person name="Stokke R."/>
            <person name="Steen I.H."/>
            <person name="Teske A."/>
            <person name="Boetius A."/>
            <person name="Liebeke M."/>
            <person name="Amann R."/>
            <person name="Knittel K."/>
        </authorList>
    </citation>
    <scope>NUCLEOTIDE SEQUENCE</scope>
    <source>
        <strain evidence="1">Gfbio:c6db26ca-90af-429b-aeed-0e3e8aed0b5e:GoM-Arc1_AMV-AAA_792_C10</strain>
    </source>
</reference>
<comment type="caution">
    <text evidence="1">The sequence shown here is derived from an EMBL/GenBank/DDBJ whole genome shotgun (WGS) entry which is preliminary data.</text>
</comment>
<evidence type="ECO:0000313" key="2">
    <source>
        <dbReference type="Proteomes" id="UP000614580"/>
    </source>
</evidence>
<dbReference type="EMBL" id="CAJHZY010000051">
    <property type="protein sequence ID" value="CAD7767067.1"/>
    <property type="molecule type" value="Genomic_DNA"/>
</dbReference>
<evidence type="ECO:0000313" key="1">
    <source>
        <dbReference type="EMBL" id="CAD7767067.1"/>
    </source>
</evidence>
<gene>
    <name evidence="1" type="ORF">DNFNHJIP_00473</name>
</gene>
<dbReference type="Proteomes" id="UP000614580">
    <property type="component" value="Unassembled WGS sequence"/>
</dbReference>
<organism evidence="1 2">
    <name type="scientific">Candidatus Argoarchaeum ethanivorans</name>
    <dbReference type="NCBI Taxonomy" id="2608793"/>
    <lineage>
        <taxon>Archaea</taxon>
        <taxon>Methanobacteriati</taxon>
        <taxon>Methanobacteriota</taxon>
        <taxon>Stenosarchaea group</taxon>
        <taxon>Methanomicrobia</taxon>
        <taxon>Methanosarcinales</taxon>
        <taxon>Methanosarcinales incertae sedis</taxon>
        <taxon>GOM Arc I cluster</taxon>
        <taxon>Candidatus Argoarchaeum</taxon>
    </lineage>
</organism>
<name>A0A811ZZZ4_9EURY</name>
<accession>A0A811ZZZ4</accession>
<protein>
    <submittedName>
        <fullName evidence="1">Uncharacterized protein</fullName>
    </submittedName>
</protein>